<dbReference type="PRINTS" id="PR00455">
    <property type="entry name" value="HTHTETR"/>
</dbReference>
<proteinExistence type="predicted"/>
<accession>A0A502F9W6</accession>
<organism evidence="6 7">
    <name type="scientific">Rhodanobacter glycinis</name>
    <dbReference type="NCBI Taxonomy" id="582702"/>
    <lineage>
        <taxon>Bacteria</taxon>
        <taxon>Pseudomonadati</taxon>
        <taxon>Pseudomonadota</taxon>
        <taxon>Gammaproteobacteria</taxon>
        <taxon>Lysobacterales</taxon>
        <taxon>Rhodanobacteraceae</taxon>
        <taxon>Rhodanobacter</taxon>
    </lineage>
</organism>
<evidence type="ECO:0000256" key="4">
    <source>
        <dbReference type="PROSITE-ProRule" id="PRU00335"/>
    </source>
</evidence>
<dbReference type="InterPro" id="IPR036271">
    <property type="entry name" value="Tet_transcr_reg_TetR-rel_C_sf"/>
</dbReference>
<dbReference type="OrthoDB" id="9798857at2"/>
<dbReference type="Gene3D" id="1.10.10.60">
    <property type="entry name" value="Homeodomain-like"/>
    <property type="match status" value="1"/>
</dbReference>
<keyword evidence="3" id="KW-0804">Transcription</keyword>
<dbReference type="PROSITE" id="PS50977">
    <property type="entry name" value="HTH_TETR_2"/>
    <property type="match status" value="1"/>
</dbReference>
<keyword evidence="2 4" id="KW-0238">DNA-binding</keyword>
<dbReference type="PANTHER" id="PTHR47506:SF7">
    <property type="entry name" value="TRANSCRIPTIONAL REGULATORY PROTEIN"/>
    <property type="match status" value="1"/>
</dbReference>
<dbReference type="InterPro" id="IPR009057">
    <property type="entry name" value="Homeodomain-like_sf"/>
</dbReference>
<dbReference type="SUPFAM" id="SSF48498">
    <property type="entry name" value="Tetracyclin repressor-like, C-terminal domain"/>
    <property type="match status" value="1"/>
</dbReference>
<evidence type="ECO:0000256" key="1">
    <source>
        <dbReference type="ARBA" id="ARBA00023015"/>
    </source>
</evidence>
<dbReference type="EMBL" id="RCZO01000007">
    <property type="protein sequence ID" value="TPG07252.1"/>
    <property type="molecule type" value="Genomic_DNA"/>
</dbReference>
<evidence type="ECO:0000259" key="5">
    <source>
        <dbReference type="PROSITE" id="PS50977"/>
    </source>
</evidence>
<keyword evidence="7" id="KW-1185">Reference proteome</keyword>
<evidence type="ECO:0000313" key="7">
    <source>
        <dbReference type="Proteomes" id="UP000319486"/>
    </source>
</evidence>
<sequence>MRYDTEHKQKTRATVLQAAAKAIRADGPDRVGVAGVMAEAGLTHGGFYAHFKSKDELVAAAIGQMFEDARARLEHDTAGRSPAEGLAAYIDFYLSKKHRDARSFGCPMAALASDVPRLADPAREQFVTGVRQSTIRLGEKLAGLGHAAAEAEARSMMAELIGALSLARIETDAKRSDAILAASRAQLKQRFGLPS</sequence>
<dbReference type="SUPFAM" id="SSF46689">
    <property type="entry name" value="Homeodomain-like"/>
    <property type="match status" value="1"/>
</dbReference>
<dbReference type="Proteomes" id="UP000319486">
    <property type="component" value="Unassembled WGS sequence"/>
</dbReference>
<gene>
    <name evidence="6" type="ORF">EAH88_12420</name>
</gene>
<dbReference type="PANTHER" id="PTHR47506">
    <property type="entry name" value="TRANSCRIPTIONAL REGULATORY PROTEIN"/>
    <property type="match status" value="1"/>
</dbReference>
<evidence type="ECO:0000313" key="6">
    <source>
        <dbReference type="EMBL" id="TPG07252.1"/>
    </source>
</evidence>
<dbReference type="InterPro" id="IPR001647">
    <property type="entry name" value="HTH_TetR"/>
</dbReference>
<dbReference type="Pfam" id="PF00440">
    <property type="entry name" value="TetR_N"/>
    <property type="match status" value="1"/>
</dbReference>
<protein>
    <submittedName>
        <fullName evidence="6">TetR/AcrR family transcriptional regulator</fullName>
    </submittedName>
</protein>
<evidence type="ECO:0000256" key="2">
    <source>
        <dbReference type="ARBA" id="ARBA00023125"/>
    </source>
</evidence>
<evidence type="ECO:0000256" key="3">
    <source>
        <dbReference type="ARBA" id="ARBA00023163"/>
    </source>
</evidence>
<dbReference type="AlphaFoldDB" id="A0A502F9W6"/>
<dbReference type="RefSeq" id="WP_140653151.1">
    <property type="nucleotide sequence ID" value="NZ_RCZB01000005.1"/>
</dbReference>
<dbReference type="GO" id="GO:0003677">
    <property type="term" value="F:DNA binding"/>
    <property type="evidence" value="ECO:0007669"/>
    <property type="project" value="UniProtKB-UniRule"/>
</dbReference>
<comment type="caution">
    <text evidence="6">The sequence shown here is derived from an EMBL/GenBank/DDBJ whole genome shotgun (WGS) entry which is preliminary data.</text>
</comment>
<feature type="domain" description="HTH tetR-type" evidence="5">
    <location>
        <begin position="9"/>
        <end position="69"/>
    </location>
</feature>
<name>A0A502F9W6_9GAMM</name>
<reference evidence="6 7" key="1">
    <citation type="journal article" date="2019" name="Environ. Microbiol.">
        <title>Species interactions and distinct microbial communities in high Arctic permafrost affected cryosols are associated with the CH4 and CO2 gas fluxes.</title>
        <authorList>
            <person name="Altshuler I."/>
            <person name="Hamel J."/>
            <person name="Turney S."/>
            <person name="Magnuson E."/>
            <person name="Levesque R."/>
            <person name="Greer C."/>
            <person name="Whyte L.G."/>
        </authorList>
    </citation>
    <scope>NUCLEOTIDE SEQUENCE [LARGE SCALE GENOMIC DNA]</scope>
    <source>
        <strain evidence="6 7">S13Y</strain>
    </source>
</reference>
<dbReference type="Gene3D" id="1.10.357.10">
    <property type="entry name" value="Tetracycline Repressor, domain 2"/>
    <property type="match status" value="1"/>
</dbReference>
<keyword evidence="1" id="KW-0805">Transcription regulation</keyword>
<feature type="DNA-binding region" description="H-T-H motif" evidence="4">
    <location>
        <begin position="32"/>
        <end position="51"/>
    </location>
</feature>